<dbReference type="GO" id="GO:0016829">
    <property type="term" value="F:lyase activity"/>
    <property type="evidence" value="ECO:0007669"/>
    <property type="project" value="UniProtKB-KW"/>
</dbReference>
<dbReference type="AlphaFoldDB" id="A0A9D1HRU5"/>
<reference evidence="4" key="1">
    <citation type="submission" date="2020-10" db="EMBL/GenBank/DDBJ databases">
        <authorList>
            <person name="Gilroy R."/>
        </authorList>
    </citation>
    <scope>NUCLEOTIDE SEQUENCE</scope>
    <source>
        <strain evidence="4">1063</strain>
    </source>
</reference>
<keyword evidence="1" id="KW-0408">Iron</keyword>
<sequence>MQLTEEQKKILDGERGEVMAKVMKTLVLFGDVFGAEKLVPVTHPQGHLVTSFGIGLLKPLFRTMDELIAAGLKAEGGFTVDPRPIDYENVRCNPLNKLVFSKIMYSEQARYEEQLLKVGLRDKDAFSCTCYLAEMGNVPKKGDVLSWAESSAVVYANSVLGARCNRNSGMLDLFGSIVGYVPYFGLLTDEGRKATWKVYVKTSKKPEAQVLGSAIGMKVVEDVPYVYGLDRFIGNELTDDATAYLKDFGAATASNGAVGLYHIDGLTPEAKELGESLIAPDAQTYIIDDAELERVYRSYPVMWKNKDARAKLCFIGCPHLTYSQLVKWTKDICSELKKAGRKKVAVRTVLCASPYVAEKFRKTEYHSSLTATGATLTSICPLMYTNNPLTKSTPIATNSNKLRTYSVSRYYKDADILRVIAGEEVR</sequence>
<dbReference type="PANTHER" id="PTHR36577">
    <property type="entry name" value="DUF521 DOMAIN PROTEIN (AFU_ORTHOLOGUE AFUA_6G00490)"/>
    <property type="match status" value="1"/>
</dbReference>
<proteinExistence type="predicted"/>
<dbReference type="Proteomes" id="UP000824088">
    <property type="component" value="Unassembled WGS sequence"/>
</dbReference>
<evidence type="ECO:0000259" key="3">
    <source>
        <dbReference type="Pfam" id="PF04412"/>
    </source>
</evidence>
<gene>
    <name evidence="4" type="ORF">IAD51_02630</name>
</gene>
<comment type="caution">
    <text evidence="4">The sequence shown here is derived from an EMBL/GenBank/DDBJ whole genome shotgun (WGS) entry which is preliminary data.</text>
</comment>
<dbReference type="PANTHER" id="PTHR36577:SF3">
    <property type="entry name" value="DUF521 DOMAIN PROTEIN (AFU_ORTHOLOGUE AFUA_6G00490)"/>
    <property type="match status" value="1"/>
</dbReference>
<evidence type="ECO:0000256" key="2">
    <source>
        <dbReference type="ARBA" id="ARBA00023239"/>
    </source>
</evidence>
<protein>
    <submittedName>
        <fullName evidence="4">DUF521 domain-containing protein</fullName>
    </submittedName>
</protein>
<reference evidence="4" key="2">
    <citation type="journal article" date="2021" name="PeerJ">
        <title>Extensive microbial diversity within the chicken gut microbiome revealed by metagenomics and culture.</title>
        <authorList>
            <person name="Gilroy R."/>
            <person name="Ravi A."/>
            <person name="Getino M."/>
            <person name="Pursley I."/>
            <person name="Horton D.L."/>
            <person name="Alikhan N.F."/>
            <person name="Baker D."/>
            <person name="Gharbi K."/>
            <person name="Hall N."/>
            <person name="Watson M."/>
            <person name="Adriaenssens E.M."/>
            <person name="Foster-Nyarko E."/>
            <person name="Jarju S."/>
            <person name="Secka A."/>
            <person name="Antonio M."/>
            <person name="Oren A."/>
            <person name="Chaudhuri R.R."/>
            <person name="La Ragione R."/>
            <person name="Hildebrand F."/>
            <person name="Pallen M.J."/>
        </authorList>
    </citation>
    <scope>NUCLEOTIDE SEQUENCE</scope>
    <source>
        <strain evidence="4">1063</strain>
    </source>
</reference>
<dbReference type="EMBL" id="DVMN01000048">
    <property type="protein sequence ID" value="HIU21122.1"/>
    <property type="molecule type" value="Genomic_DNA"/>
</dbReference>
<accession>A0A9D1HRU5</accession>
<dbReference type="Pfam" id="PF04412">
    <property type="entry name" value="AcnX"/>
    <property type="match status" value="1"/>
</dbReference>
<feature type="domain" description="Phosphomevalonate dehydratase large subunit-like" evidence="3">
    <location>
        <begin position="1"/>
        <end position="410"/>
    </location>
</feature>
<dbReference type="InterPro" id="IPR007506">
    <property type="entry name" value="PMDh-L-like_dom"/>
</dbReference>
<evidence type="ECO:0000313" key="5">
    <source>
        <dbReference type="Proteomes" id="UP000824088"/>
    </source>
</evidence>
<organism evidence="4 5">
    <name type="scientific">Candidatus Limadaptatus stercorigallinarum</name>
    <dbReference type="NCBI Taxonomy" id="2840845"/>
    <lineage>
        <taxon>Bacteria</taxon>
        <taxon>Bacillati</taxon>
        <taxon>Bacillota</taxon>
        <taxon>Clostridia</taxon>
        <taxon>Eubacteriales</taxon>
        <taxon>Candidatus Limadaptatus</taxon>
    </lineage>
</organism>
<name>A0A9D1HRU5_9FIRM</name>
<evidence type="ECO:0000313" key="4">
    <source>
        <dbReference type="EMBL" id="HIU21122.1"/>
    </source>
</evidence>
<evidence type="ECO:0000256" key="1">
    <source>
        <dbReference type="ARBA" id="ARBA00023004"/>
    </source>
</evidence>
<keyword evidence="2" id="KW-0456">Lyase</keyword>